<dbReference type="Pfam" id="PF03772">
    <property type="entry name" value="Competence"/>
    <property type="match status" value="1"/>
</dbReference>
<evidence type="ECO:0000256" key="4">
    <source>
        <dbReference type="ARBA" id="ARBA00022989"/>
    </source>
</evidence>
<evidence type="ECO:0000313" key="8">
    <source>
        <dbReference type="EMBL" id="OFW59878.1"/>
    </source>
</evidence>
<feature type="transmembrane region" description="Helical" evidence="6">
    <location>
        <begin position="329"/>
        <end position="347"/>
    </location>
</feature>
<dbReference type="InterPro" id="IPR004477">
    <property type="entry name" value="ComEC_N"/>
</dbReference>
<dbReference type="GO" id="GO:0030420">
    <property type="term" value="P:establishment of competence for transformation"/>
    <property type="evidence" value="ECO:0007669"/>
    <property type="project" value="InterPro"/>
</dbReference>
<dbReference type="InterPro" id="IPR036866">
    <property type="entry name" value="RibonucZ/Hydroxyglut_hydro"/>
</dbReference>
<feature type="transmembrane region" description="Helical" evidence="6">
    <location>
        <begin position="31"/>
        <end position="50"/>
    </location>
</feature>
<feature type="transmembrane region" description="Helical" evidence="6">
    <location>
        <begin position="422"/>
        <end position="441"/>
    </location>
</feature>
<dbReference type="GO" id="GO:0005886">
    <property type="term" value="C:plasma membrane"/>
    <property type="evidence" value="ECO:0007669"/>
    <property type="project" value="UniProtKB-SubCell"/>
</dbReference>
<sequence length="757" mass="81206">MAGVLWYRSRLFVYSVMAAVGGAAGACGQPLWPWLTFPFIIALITVVFLHKRDKKYLPIVLCLIFLYSGLLFGIIHDRSWQGRGGAQGEVVLEGRIEVGCRGDQDNIIDLFKVNRILEGEGSKAGDCYLLRTQGDRPDIKWGDTLEVRGHLFLFDKEKGGVGGSLIVGETRVLGHTRNPLLRLAVSYREGLRQQVEGSLDQDVAGLIEGMLLGDYRLLNSRDQRAFRLSGLIHLCAASGLNVAILAAFILWIGNRFRLSRRTILLCQAPLLLTYALAVGLSVPIERATVVALLAAVAFFTGRDFDFMSAMGASVFYLIISDPAAATGVSFQLCFASALGMVLLYRPLCDLLGARTSKITILLAATLAAQLAVAPLLLFHFGEVSLLAPLANLLALPLVPPAMVFAMLSSLLWMAGLPLAGPLMAAAVIPTRLILAVARTIAAPSWSALRIFPFSPVWMALFYPALAVSLLGAGKWKKITRYMVVGLLVSGVLAGGILPFSAFGASSDIRITFMDVGQGDAVLIQTSGTNILIDGGVDEGILARKIRSHGLRYLDAIVVSHGESDHIGGLPAALDDCEVALLVHPGTRSSGMAGKLLGQAQELEIPTHIMRSGDSLKVGEIEFEALGPPQEVPEGSPVNDYALVIRAEGPGFSLLLTGDVEEEGQELLLGDPDSLDTDILKVPHHGGFSQGAEEFFAAITPEIAVISVGKDNSYGHPSTRTLSSLERCCPSIYRTDLNGDVVIEVRQGGYQVECEQNP</sequence>
<keyword evidence="2" id="KW-1003">Cell membrane</keyword>
<feature type="transmembrane region" description="Helical" evidence="6">
    <location>
        <begin position="453"/>
        <end position="472"/>
    </location>
</feature>
<feature type="transmembrane region" description="Helical" evidence="6">
    <location>
        <begin position="272"/>
        <end position="299"/>
    </location>
</feature>
<dbReference type="NCBIfam" id="TIGR00360">
    <property type="entry name" value="ComEC_N-term"/>
    <property type="match status" value="1"/>
</dbReference>
<organism evidence="8 9">
    <name type="scientific">Candidatus Solincola sediminis</name>
    <dbReference type="NCBI Taxonomy" id="1797199"/>
    <lineage>
        <taxon>Bacteria</taxon>
        <taxon>Bacillati</taxon>
        <taxon>Actinomycetota</taxon>
        <taxon>Candidatus Geothermincolia</taxon>
        <taxon>Candidatus Geothermincolales</taxon>
        <taxon>Candidatus Geothermincolaceae</taxon>
        <taxon>Candidatus Solincola</taxon>
    </lineage>
</organism>
<feature type="transmembrane region" description="Helical" evidence="6">
    <location>
        <begin position="6"/>
        <end position="24"/>
    </location>
</feature>
<protein>
    <submittedName>
        <fullName evidence="8">DNA internalization-related competence protein ComEC/Rec2</fullName>
    </submittedName>
</protein>
<accession>A0A1F2WSL4</accession>
<dbReference type="NCBIfam" id="TIGR00361">
    <property type="entry name" value="ComEC_Rec2"/>
    <property type="match status" value="1"/>
</dbReference>
<dbReference type="InterPro" id="IPR001279">
    <property type="entry name" value="Metallo-B-lactamas"/>
</dbReference>
<dbReference type="Proteomes" id="UP000177876">
    <property type="component" value="Unassembled WGS sequence"/>
</dbReference>
<gene>
    <name evidence="8" type="ORF">A2Y75_10420</name>
</gene>
<dbReference type="InterPro" id="IPR004797">
    <property type="entry name" value="Competence_ComEC/Rec2"/>
</dbReference>
<feature type="transmembrane region" description="Helical" evidence="6">
    <location>
        <begin position="392"/>
        <end position="415"/>
    </location>
</feature>
<feature type="transmembrane region" description="Helical" evidence="6">
    <location>
        <begin position="359"/>
        <end position="380"/>
    </location>
</feature>
<comment type="subcellular location">
    <subcellularLocation>
        <location evidence="1">Cell membrane</location>
        <topology evidence="1">Multi-pass membrane protein</topology>
    </subcellularLocation>
</comment>
<evidence type="ECO:0000256" key="3">
    <source>
        <dbReference type="ARBA" id="ARBA00022692"/>
    </source>
</evidence>
<feature type="transmembrane region" description="Helical" evidence="6">
    <location>
        <begin position="56"/>
        <end position="75"/>
    </location>
</feature>
<evidence type="ECO:0000256" key="5">
    <source>
        <dbReference type="ARBA" id="ARBA00023136"/>
    </source>
</evidence>
<comment type="caution">
    <text evidence="8">The sequence shown here is derived from an EMBL/GenBank/DDBJ whole genome shotgun (WGS) entry which is preliminary data.</text>
</comment>
<dbReference type="EMBL" id="MELK01000009">
    <property type="protein sequence ID" value="OFW59878.1"/>
    <property type="molecule type" value="Genomic_DNA"/>
</dbReference>
<dbReference type="PANTHER" id="PTHR30619">
    <property type="entry name" value="DNA INTERNALIZATION/COMPETENCE PROTEIN COMEC/REC2"/>
    <property type="match status" value="1"/>
</dbReference>
<evidence type="ECO:0000256" key="1">
    <source>
        <dbReference type="ARBA" id="ARBA00004651"/>
    </source>
</evidence>
<dbReference type="Pfam" id="PF00753">
    <property type="entry name" value="Lactamase_B"/>
    <property type="match status" value="1"/>
</dbReference>
<evidence type="ECO:0000259" key="7">
    <source>
        <dbReference type="SMART" id="SM00849"/>
    </source>
</evidence>
<proteinExistence type="predicted"/>
<dbReference type="InterPro" id="IPR052159">
    <property type="entry name" value="Competence_DNA_uptake"/>
</dbReference>
<dbReference type="STRING" id="1797197.A2Y75_10420"/>
<dbReference type="AlphaFoldDB" id="A0A1F2WSL4"/>
<keyword evidence="3 6" id="KW-0812">Transmembrane</keyword>
<feature type="transmembrane region" description="Helical" evidence="6">
    <location>
        <begin position="484"/>
        <end position="504"/>
    </location>
</feature>
<evidence type="ECO:0000256" key="2">
    <source>
        <dbReference type="ARBA" id="ARBA00022475"/>
    </source>
</evidence>
<dbReference type="CDD" id="cd07731">
    <property type="entry name" value="ComA-like_MBL-fold"/>
    <property type="match status" value="1"/>
</dbReference>
<dbReference type="Gene3D" id="3.60.15.10">
    <property type="entry name" value="Ribonuclease Z/Hydroxyacylglutathione hydrolase-like"/>
    <property type="match status" value="1"/>
</dbReference>
<dbReference type="InterPro" id="IPR035681">
    <property type="entry name" value="ComA-like_MBL"/>
</dbReference>
<keyword evidence="4 6" id="KW-1133">Transmembrane helix</keyword>
<dbReference type="SUPFAM" id="SSF56281">
    <property type="entry name" value="Metallo-hydrolase/oxidoreductase"/>
    <property type="match status" value="1"/>
</dbReference>
<reference evidence="8 9" key="1">
    <citation type="journal article" date="2016" name="Nat. Commun.">
        <title>Thousands of microbial genomes shed light on interconnected biogeochemical processes in an aquifer system.</title>
        <authorList>
            <person name="Anantharaman K."/>
            <person name="Brown C.T."/>
            <person name="Hug L.A."/>
            <person name="Sharon I."/>
            <person name="Castelle C.J."/>
            <person name="Probst A.J."/>
            <person name="Thomas B.C."/>
            <person name="Singh A."/>
            <person name="Wilkins M.J."/>
            <person name="Karaoz U."/>
            <person name="Brodie E.L."/>
            <person name="Williams K.H."/>
            <person name="Hubbard S.S."/>
            <person name="Banfield J.F."/>
        </authorList>
    </citation>
    <scope>NUCLEOTIDE SEQUENCE [LARGE SCALE GENOMIC DNA]</scope>
</reference>
<feature type="domain" description="Metallo-beta-lactamase" evidence="7">
    <location>
        <begin position="517"/>
        <end position="709"/>
    </location>
</feature>
<evidence type="ECO:0000256" key="6">
    <source>
        <dbReference type="SAM" id="Phobius"/>
    </source>
</evidence>
<dbReference type="PANTHER" id="PTHR30619:SF7">
    <property type="entry name" value="BETA-LACTAMASE DOMAIN PROTEIN"/>
    <property type="match status" value="1"/>
</dbReference>
<evidence type="ECO:0000313" key="9">
    <source>
        <dbReference type="Proteomes" id="UP000177876"/>
    </source>
</evidence>
<name>A0A1F2WSL4_9ACTN</name>
<dbReference type="SMART" id="SM00849">
    <property type="entry name" value="Lactamase_B"/>
    <property type="match status" value="1"/>
</dbReference>
<feature type="transmembrane region" description="Helical" evidence="6">
    <location>
        <begin position="231"/>
        <end position="252"/>
    </location>
</feature>
<keyword evidence="5 6" id="KW-0472">Membrane</keyword>